<dbReference type="GO" id="GO:0007218">
    <property type="term" value="P:neuropeptide signaling pathway"/>
    <property type="evidence" value="ECO:0007669"/>
    <property type="project" value="UniProtKB-KW"/>
</dbReference>
<evidence type="ECO:0000256" key="4">
    <source>
        <dbReference type="ARBA" id="ARBA00022702"/>
    </source>
</evidence>
<evidence type="ECO:0000313" key="9">
    <source>
        <dbReference type="Proteomes" id="UP000299102"/>
    </source>
</evidence>
<evidence type="ECO:0000256" key="1">
    <source>
        <dbReference type="ARBA" id="ARBA00004613"/>
    </source>
</evidence>
<evidence type="ECO:0000256" key="6">
    <source>
        <dbReference type="ARBA" id="ARBA00023320"/>
    </source>
</evidence>
<dbReference type="InterPro" id="IPR010475">
    <property type="entry name" value="AKH/RPCH_hormone"/>
</dbReference>
<evidence type="ECO:0000313" key="8">
    <source>
        <dbReference type="EMBL" id="GBP54403.1"/>
    </source>
</evidence>
<dbReference type="Pfam" id="PF06377">
    <property type="entry name" value="Adipokin_hormo"/>
    <property type="match status" value="1"/>
</dbReference>
<dbReference type="Proteomes" id="UP000299102">
    <property type="component" value="Unassembled WGS sequence"/>
</dbReference>
<protein>
    <recommendedName>
        <fullName evidence="10">Adipokinetic hormone</fullName>
    </recommendedName>
</protein>
<evidence type="ECO:0000256" key="7">
    <source>
        <dbReference type="SAM" id="SignalP"/>
    </source>
</evidence>
<comment type="caution">
    <text evidence="8">The sequence shown here is derived from an EMBL/GenBank/DDBJ whole genome shotgun (WGS) entry which is preliminary data.</text>
</comment>
<evidence type="ECO:0000256" key="3">
    <source>
        <dbReference type="ARBA" id="ARBA00022525"/>
    </source>
</evidence>
<comment type="similarity">
    <text evidence="2">Belongs to the AKH/HRTH/RPCH family.</text>
</comment>
<accession>A0A4C1WU32</accession>
<dbReference type="AlphaFoldDB" id="A0A4C1WU32"/>
<gene>
    <name evidence="8" type="ORF">EVAR_29479_1</name>
</gene>
<feature type="chain" id="PRO_5020028788" description="Adipokinetic hormone" evidence="7">
    <location>
        <begin position="22"/>
        <end position="92"/>
    </location>
</feature>
<keyword evidence="3" id="KW-0964">Secreted</keyword>
<sequence length="92" mass="10160">MHTVLRGVALLTLLCCWCVCGQITFSRDWMGGKRAHAPEDAQRSASNCHRYNRICRHFIHELKAALSAEVLADVGPTPASCIMTTSERGALF</sequence>
<dbReference type="EMBL" id="BGZK01000646">
    <property type="protein sequence ID" value="GBP54403.1"/>
    <property type="molecule type" value="Genomic_DNA"/>
</dbReference>
<keyword evidence="4" id="KW-0372">Hormone</keyword>
<keyword evidence="6" id="KW-0527">Neuropeptide</keyword>
<keyword evidence="9" id="KW-1185">Reference proteome</keyword>
<proteinExistence type="inferred from homology"/>
<feature type="signal peptide" evidence="7">
    <location>
        <begin position="1"/>
        <end position="21"/>
    </location>
</feature>
<organism evidence="8 9">
    <name type="scientific">Eumeta variegata</name>
    <name type="common">Bagworm moth</name>
    <name type="synonym">Eumeta japonica</name>
    <dbReference type="NCBI Taxonomy" id="151549"/>
    <lineage>
        <taxon>Eukaryota</taxon>
        <taxon>Metazoa</taxon>
        <taxon>Ecdysozoa</taxon>
        <taxon>Arthropoda</taxon>
        <taxon>Hexapoda</taxon>
        <taxon>Insecta</taxon>
        <taxon>Pterygota</taxon>
        <taxon>Neoptera</taxon>
        <taxon>Endopterygota</taxon>
        <taxon>Lepidoptera</taxon>
        <taxon>Glossata</taxon>
        <taxon>Ditrysia</taxon>
        <taxon>Tineoidea</taxon>
        <taxon>Psychidae</taxon>
        <taxon>Oiketicinae</taxon>
        <taxon>Eumeta</taxon>
    </lineage>
</organism>
<evidence type="ECO:0000256" key="5">
    <source>
        <dbReference type="ARBA" id="ARBA00022729"/>
    </source>
</evidence>
<dbReference type="GO" id="GO:0005179">
    <property type="term" value="F:hormone activity"/>
    <property type="evidence" value="ECO:0007669"/>
    <property type="project" value="UniProtKB-KW"/>
</dbReference>
<reference evidence="8 9" key="1">
    <citation type="journal article" date="2019" name="Commun. Biol.">
        <title>The bagworm genome reveals a unique fibroin gene that provides high tensile strength.</title>
        <authorList>
            <person name="Kono N."/>
            <person name="Nakamura H."/>
            <person name="Ohtoshi R."/>
            <person name="Tomita M."/>
            <person name="Numata K."/>
            <person name="Arakawa K."/>
        </authorList>
    </citation>
    <scope>NUCLEOTIDE SEQUENCE [LARGE SCALE GENOMIC DNA]</scope>
</reference>
<keyword evidence="5 7" id="KW-0732">Signal</keyword>
<dbReference type="GO" id="GO:0005576">
    <property type="term" value="C:extracellular region"/>
    <property type="evidence" value="ECO:0007669"/>
    <property type="project" value="UniProtKB-SubCell"/>
</dbReference>
<dbReference type="OrthoDB" id="8196018at2759"/>
<name>A0A4C1WU32_EUMVA</name>
<evidence type="ECO:0008006" key="10">
    <source>
        <dbReference type="Google" id="ProtNLM"/>
    </source>
</evidence>
<evidence type="ECO:0000256" key="2">
    <source>
        <dbReference type="ARBA" id="ARBA00006145"/>
    </source>
</evidence>
<comment type="subcellular location">
    <subcellularLocation>
        <location evidence="1">Secreted</location>
    </subcellularLocation>
</comment>